<proteinExistence type="predicted"/>
<dbReference type="KEGG" id="ssao:94296053"/>
<protein>
    <submittedName>
        <fullName evidence="3">Uncharacterized protein</fullName>
    </submittedName>
</protein>
<dbReference type="Proteomes" id="UP000018208">
    <property type="component" value="Unassembled WGS sequence"/>
</dbReference>
<dbReference type="GeneID" id="94296053"/>
<feature type="transmembrane region" description="Helical" evidence="2">
    <location>
        <begin position="52"/>
        <end position="72"/>
    </location>
</feature>
<evidence type="ECO:0000256" key="1">
    <source>
        <dbReference type="SAM" id="Coils"/>
    </source>
</evidence>
<dbReference type="EMBL" id="AUWU02000002">
    <property type="protein sequence ID" value="KAH0576466.1"/>
    <property type="molecule type" value="Genomic_DNA"/>
</dbReference>
<sequence length="142" mass="16457">MNKQISNFADQMARKRRIQKLLQELNITNIEHQQKIQDFQAQNNHLKNYNTASIIIFTPLVIVLCLALIFLYKQLRRTQQSLIESLKNSGVISESNCSDHIDVAKELEQTDKNLEEVVDKTEAEVLLNRDIHEAKEPEQDAN</sequence>
<evidence type="ECO:0000313" key="3">
    <source>
        <dbReference type="EMBL" id="KAH0576466.1"/>
    </source>
</evidence>
<keyword evidence="1" id="KW-0175">Coiled coil</keyword>
<dbReference type="RefSeq" id="XP_067767239.1">
    <property type="nucleotide sequence ID" value="XM_067905922.1"/>
</dbReference>
<comment type="caution">
    <text evidence="3">The sequence shown here is derived from an EMBL/GenBank/DDBJ whole genome shotgun (WGS) entry which is preliminary data.</text>
</comment>
<accession>A0A9P8LY35</accession>
<gene>
    <name evidence="3" type="ORF">SS50377_22030</name>
</gene>
<evidence type="ECO:0000313" key="4">
    <source>
        <dbReference type="Proteomes" id="UP000018208"/>
    </source>
</evidence>
<keyword evidence="2" id="KW-1133">Transmembrane helix</keyword>
<keyword evidence="4" id="KW-1185">Reference proteome</keyword>
<keyword evidence="2" id="KW-0472">Membrane</keyword>
<keyword evidence="2" id="KW-0812">Transmembrane</keyword>
<feature type="coiled-coil region" evidence="1">
    <location>
        <begin position="15"/>
        <end position="42"/>
    </location>
</feature>
<name>A0A9P8LY35_9EUKA</name>
<reference evidence="3 4" key="1">
    <citation type="journal article" date="2014" name="PLoS Genet.">
        <title>The Genome of Spironucleus salmonicida Highlights a Fish Pathogen Adapted to Fluctuating Environments.</title>
        <authorList>
            <person name="Xu F."/>
            <person name="Jerlstrom-Hultqvist J."/>
            <person name="Einarsson E."/>
            <person name="Astvaldsson A."/>
            <person name="Svard S.G."/>
            <person name="Andersson J.O."/>
        </authorList>
    </citation>
    <scope>NUCLEOTIDE SEQUENCE [LARGE SCALE GENOMIC DNA]</scope>
    <source>
        <strain evidence="3 4">ATCC 50377</strain>
    </source>
</reference>
<dbReference type="AlphaFoldDB" id="A0A9P8LY35"/>
<evidence type="ECO:0000256" key="2">
    <source>
        <dbReference type="SAM" id="Phobius"/>
    </source>
</evidence>
<organism evidence="3 4">
    <name type="scientific">Spironucleus salmonicida</name>
    <dbReference type="NCBI Taxonomy" id="348837"/>
    <lineage>
        <taxon>Eukaryota</taxon>
        <taxon>Metamonada</taxon>
        <taxon>Diplomonadida</taxon>
        <taxon>Hexamitidae</taxon>
        <taxon>Hexamitinae</taxon>
        <taxon>Spironucleus</taxon>
    </lineage>
</organism>